<feature type="coiled-coil region" evidence="1">
    <location>
        <begin position="165"/>
        <end position="192"/>
    </location>
</feature>
<dbReference type="Pfam" id="PF03993">
    <property type="entry name" value="DUF349"/>
    <property type="match status" value="3"/>
</dbReference>
<keyword evidence="1" id="KW-0175">Coiled coil</keyword>
<gene>
    <name evidence="2" type="ORF">GM50_7700</name>
</gene>
<evidence type="ECO:0000313" key="2">
    <source>
        <dbReference type="EMBL" id="KGA18776.1"/>
    </source>
</evidence>
<organism evidence="2">
    <name type="scientific">freshwater metagenome</name>
    <dbReference type="NCBI Taxonomy" id="449393"/>
    <lineage>
        <taxon>unclassified sequences</taxon>
        <taxon>metagenomes</taxon>
        <taxon>ecological metagenomes</taxon>
    </lineage>
</organism>
<feature type="coiled-coil region" evidence="1">
    <location>
        <begin position="386"/>
        <end position="443"/>
    </location>
</feature>
<sequence length="474" mass="52285">MKLRSVFEALVRQGTFVLPSLAALTKASLANALKGMTMTTENPNPSQVAPQISAASALIGDPSQFGRVGDDGNVYVRTSQGEKIVGSYPGKSAEEALAYFVRKFESLASDVALTAARITSGAMVPDDAYEAVKKLRQQVRELNGVGDLEALAASVEQIEPLIEGHREKFEAKKQAEAEQKAARREQVLVEKEKIVVEAESLALSESWKATGERLKTLLDEWKSAPRLDKKTDGDLWKRFSASRNKFDKRRRTHFAALEATASVVSTAKIAIVDEAEKLATSTDWVPTARRFKVLMDSWKAAGRGKPKDDAQMWARFKKSQDAFFAAKNADLEKREVSMSANLEKREALILTIEGLLPFTDVKVVKNEFRDLMREWEKIGITQRDKRAALDARVQVVEAAIKSAEAEVWRKSDPAAKARAADVVAQLTAAIENYEKVAEKSAKAGNDKKAQEARESAAARKVWLAEAQKNLSEFS</sequence>
<proteinExistence type="predicted"/>
<reference evidence="2" key="1">
    <citation type="submission" date="2014-05" db="EMBL/GenBank/DDBJ databases">
        <title>Key roles for freshwater Actinobacteria revealed by deep metagenomic sequencing.</title>
        <authorList>
            <person name="Ghai R."/>
            <person name="Mizuno C.M."/>
            <person name="Picazo A."/>
            <person name="Camacho A."/>
            <person name="Rodriguez-Valera F."/>
        </authorList>
    </citation>
    <scope>NUCLEOTIDE SEQUENCE</scope>
</reference>
<comment type="caution">
    <text evidence="2">The sequence shown here is derived from an EMBL/GenBank/DDBJ whole genome shotgun (WGS) entry which is preliminary data.</text>
</comment>
<dbReference type="EMBL" id="JNSK01000020">
    <property type="protein sequence ID" value="KGA18776.1"/>
    <property type="molecule type" value="Genomic_DNA"/>
</dbReference>
<evidence type="ECO:0000256" key="1">
    <source>
        <dbReference type="SAM" id="Coils"/>
    </source>
</evidence>
<dbReference type="AlphaFoldDB" id="A0A094QWK1"/>
<evidence type="ECO:0008006" key="3">
    <source>
        <dbReference type="Google" id="ProtNLM"/>
    </source>
</evidence>
<accession>A0A094QWK1</accession>
<name>A0A094QWK1_9ZZZZ</name>
<protein>
    <recommendedName>
        <fullName evidence="3">DUF349 domain-containing protein</fullName>
    </recommendedName>
</protein>
<dbReference type="InterPro" id="IPR007139">
    <property type="entry name" value="DUF349"/>
</dbReference>